<accession>A0ACB7XA50</accession>
<name>A0ACB7XA50_9ERIC</name>
<keyword evidence="2" id="KW-1185">Reference proteome</keyword>
<protein>
    <submittedName>
        <fullName evidence="1">Uncharacterized protein</fullName>
    </submittedName>
</protein>
<organism evidence="1 2">
    <name type="scientific">Vaccinium darrowii</name>
    <dbReference type="NCBI Taxonomy" id="229202"/>
    <lineage>
        <taxon>Eukaryota</taxon>
        <taxon>Viridiplantae</taxon>
        <taxon>Streptophyta</taxon>
        <taxon>Embryophyta</taxon>
        <taxon>Tracheophyta</taxon>
        <taxon>Spermatophyta</taxon>
        <taxon>Magnoliopsida</taxon>
        <taxon>eudicotyledons</taxon>
        <taxon>Gunneridae</taxon>
        <taxon>Pentapetalae</taxon>
        <taxon>asterids</taxon>
        <taxon>Ericales</taxon>
        <taxon>Ericaceae</taxon>
        <taxon>Vaccinioideae</taxon>
        <taxon>Vaccinieae</taxon>
        <taxon>Vaccinium</taxon>
    </lineage>
</organism>
<reference evidence="1 2" key="1">
    <citation type="journal article" date="2021" name="Hortic Res">
        <title>High-quality reference genome and annotation aids understanding of berry development for evergreen blueberry (Vaccinium darrowii).</title>
        <authorList>
            <person name="Yu J."/>
            <person name="Hulse-Kemp A.M."/>
            <person name="Babiker E."/>
            <person name="Staton M."/>
        </authorList>
    </citation>
    <scope>NUCLEOTIDE SEQUENCE [LARGE SCALE GENOMIC DNA]</scope>
    <source>
        <strain evidence="2">cv. NJ 8807/NJ 8810</strain>
        <tissue evidence="1">Young leaf</tissue>
    </source>
</reference>
<sequence>MARRGKERNKEEEDDEEGTEEHHERKPWGTLEELLLACAVNRHGAKSWDSIAMELQKRASNASQHVYSPPNCQRRYHDLRRRFSAVDGGNDDVDTSLVDELKKLRVAELKRDVEQRDISIELLELKVKRLEEERREQGKEGSEKTDQPDELDNREPEGNTLRRERSGTAGDDNDNHSFNESNTTSYRTAENRELNGDELKDEPVSKPESNEPVNKPESIEPEPVREDVSPAEKGSLLSSEEITNVEVEKKRRRSSGSSGEDEAEEGGKPVHAKEIASKSQPLIKILVMLRSHKNGSLFERRLRSQEAEKYKKMIRQHMDLQTVQSRMDRGFYLNNNKKFFRDLFLLFTNAIIFFPTTSPHHIAALQLRQLLTKHMLTTAPSPPKRDPVHSEPEKPVAKLRQPGNNPVPHKSEPGKKQQILRQNGTNVMPKRSEPSKKEHGLLHAKPNKVGGKGERPEARPHSNRVSMGNKVVEEKSSKKQLVKERPELSRRSGRVGLSSLEREKKKSPPKEVEEDSSDEDGGGETEKEKKRRAERGRNNGRGKGGRPPCKSPVGKDIGRGKRGRREGGEPPPVVDSGRPRKRSKR</sequence>
<comment type="caution">
    <text evidence="1">The sequence shown here is derived from an EMBL/GenBank/DDBJ whole genome shotgun (WGS) entry which is preliminary data.</text>
</comment>
<evidence type="ECO:0000313" key="1">
    <source>
        <dbReference type="EMBL" id="KAH7837443.1"/>
    </source>
</evidence>
<dbReference type="EMBL" id="CM037156">
    <property type="protein sequence ID" value="KAH7837443.1"/>
    <property type="molecule type" value="Genomic_DNA"/>
</dbReference>
<gene>
    <name evidence="1" type="ORF">Vadar_013952</name>
</gene>
<evidence type="ECO:0000313" key="2">
    <source>
        <dbReference type="Proteomes" id="UP000828048"/>
    </source>
</evidence>
<proteinExistence type="predicted"/>
<dbReference type="Proteomes" id="UP000828048">
    <property type="component" value="Chromosome 6"/>
</dbReference>